<dbReference type="InterPro" id="IPR050301">
    <property type="entry name" value="NTE"/>
</dbReference>
<dbReference type="Pfam" id="PF01734">
    <property type="entry name" value="Patatin"/>
    <property type="match status" value="1"/>
</dbReference>
<comment type="subcellular location">
    <subcellularLocation>
        <location evidence="1">Membrane</location>
    </subcellularLocation>
</comment>
<dbReference type="GO" id="GO:0016787">
    <property type="term" value="F:hydrolase activity"/>
    <property type="evidence" value="ECO:0007669"/>
    <property type="project" value="UniProtKB-UniRule"/>
</dbReference>
<gene>
    <name evidence="10" type="primary">rssA_2</name>
    <name evidence="10" type="ORF">NCTC12112_02903</name>
</gene>
<dbReference type="CDD" id="cd07205">
    <property type="entry name" value="Pat_PNPLA6_PNPLA7_NTE1_like"/>
    <property type="match status" value="1"/>
</dbReference>
<dbReference type="GO" id="GO:0016042">
    <property type="term" value="P:lipid catabolic process"/>
    <property type="evidence" value="ECO:0007669"/>
    <property type="project" value="UniProtKB-UniRule"/>
</dbReference>
<evidence type="ECO:0000256" key="6">
    <source>
        <dbReference type="PROSITE-ProRule" id="PRU01161"/>
    </source>
</evidence>
<feature type="short sequence motif" description="GXSXG" evidence="6">
    <location>
        <begin position="107"/>
        <end position="111"/>
    </location>
</feature>
<evidence type="ECO:0000256" key="4">
    <source>
        <dbReference type="ARBA" id="ARBA00023098"/>
    </source>
</evidence>
<evidence type="ECO:0000256" key="2">
    <source>
        <dbReference type="ARBA" id="ARBA00022801"/>
    </source>
</evidence>
<evidence type="ECO:0000256" key="5">
    <source>
        <dbReference type="ARBA" id="ARBA00023136"/>
    </source>
</evidence>
<reference evidence="10 11" key="1">
    <citation type="submission" date="2018-06" db="EMBL/GenBank/DDBJ databases">
        <authorList>
            <consortium name="Pathogen Informatics"/>
            <person name="Doyle S."/>
        </authorList>
    </citation>
    <scope>NUCLEOTIDE SEQUENCE [LARGE SCALE GENOMIC DNA]</scope>
    <source>
        <strain evidence="10 11">NCTC12112</strain>
    </source>
</reference>
<dbReference type="Pfam" id="PF01103">
    <property type="entry name" value="Omp85"/>
    <property type="match status" value="1"/>
</dbReference>
<dbReference type="Gene3D" id="2.40.160.50">
    <property type="entry name" value="membrane protein fhac: a member of the omp85/tpsb transporter family"/>
    <property type="match status" value="1"/>
</dbReference>
<dbReference type="RefSeq" id="WP_005979597.1">
    <property type="nucleotide sequence ID" value="NZ_CABKNW010000004.1"/>
</dbReference>
<organism evidence="10 11">
    <name type="scientific">Fusobacterium ulcerans</name>
    <dbReference type="NCBI Taxonomy" id="861"/>
    <lineage>
        <taxon>Bacteria</taxon>
        <taxon>Fusobacteriati</taxon>
        <taxon>Fusobacteriota</taxon>
        <taxon>Fusobacteriia</taxon>
        <taxon>Fusobacteriales</taxon>
        <taxon>Fusobacteriaceae</taxon>
        <taxon>Fusobacterium</taxon>
    </lineage>
</organism>
<keyword evidence="3 6" id="KW-0442">Lipid degradation</keyword>
<feature type="chain" id="PRO_5043455281" evidence="7">
    <location>
        <begin position="21"/>
        <end position="768"/>
    </location>
</feature>
<evidence type="ECO:0000256" key="7">
    <source>
        <dbReference type="SAM" id="SignalP"/>
    </source>
</evidence>
<dbReference type="KEGG" id="ful:C4N20_05085"/>
<dbReference type="GeneID" id="78454171"/>
<dbReference type="Proteomes" id="UP000249008">
    <property type="component" value="Chromosome 1"/>
</dbReference>
<keyword evidence="5" id="KW-0472">Membrane</keyword>
<name>A0AAX2JE97_9FUSO</name>
<feature type="active site" description="Proton acceptor" evidence="6">
    <location>
        <position position="254"/>
    </location>
</feature>
<dbReference type="AlphaFoldDB" id="A0AAX2JE97"/>
<evidence type="ECO:0000313" key="10">
    <source>
        <dbReference type="EMBL" id="SQJ13726.1"/>
    </source>
</evidence>
<feature type="short sequence motif" description="GXGXXG" evidence="6">
    <location>
        <begin position="80"/>
        <end position="85"/>
    </location>
</feature>
<dbReference type="PROSITE" id="PS51635">
    <property type="entry name" value="PNPLA"/>
    <property type="match status" value="1"/>
</dbReference>
<dbReference type="EMBL" id="LS483487">
    <property type="protein sequence ID" value="SQJ13726.1"/>
    <property type="molecule type" value="Genomic_DNA"/>
</dbReference>
<feature type="domain" description="PNPLA" evidence="8">
    <location>
        <begin position="76"/>
        <end position="267"/>
    </location>
</feature>
<protein>
    <submittedName>
        <fullName evidence="10">NTE family protein rssA</fullName>
    </submittedName>
</protein>
<evidence type="ECO:0000313" key="11">
    <source>
        <dbReference type="Proteomes" id="UP000249008"/>
    </source>
</evidence>
<dbReference type="GO" id="GO:0019867">
    <property type="term" value="C:outer membrane"/>
    <property type="evidence" value="ECO:0007669"/>
    <property type="project" value="InterPro"/>
</dbReference>
<dbReference type="Gene3D" id="3.40.1090.10">
    <property type="entry name" value="Cytosolic phospholipase A2 catalytic domain"/>
    <property type="match status" value="2"/>
</dbReference>
<accession>A0AAX2JE97</accession>
<evidence type="ECO:0000259" key="8">
    <source>
        <dbReference type="PROSITE" id="PS51635"/>
    </source>
</evidence>
<feature type="signal peptide" evidence="7">
    <location>
        <begin position="1"/>
        <end position="20"/>
    </location>
</feature>
<dbReference type="PANTHER" id="PTHR14226">
    <property type="entry name" value="NEUROPATHY TARGET ESTERASE/SWISS CHEESE D.MELANOGASTER"/>
    <property type="match status" value="1"/>
</dbReference>
<dbReference type="InterPro" id="IPR034746">
    <property type="entry name" value="POTRA"/>
</dbReference>
<keyword evidence="7" id="KW-0732">Signal</keyword>
<feature type="short sequence motif" description="DGA/G" evidence="6">
    <location>
        <begin position="254"/>
        <end position="256"/>
    </location>
</feature>
<dbReference type="InterPro" id="IPR002641">
    <property type="entry name" value="PNPLA_dom"/>
</dbReference>
<proteinExistence type="predicted"/>
<feature type="domain" description="POTRA" evidence="9">
    <location>
        <begin position="374"/>
        <end position="441"/>
    </location>
</feature>
<dbReference type="InterPro" id="IPR016035">
    <property type="entry name" value="Acyl_Trfase/lysoPLipase"/>
</dbReference>
<dbReference type="Gene3D" id="3.10.20.310">
    <property type="entry name" value="membrane protein fhac"/>
    <property type="match status" value="1"/>
</dbReference>
<evidence type="ECO:0000256" key="1">
    <source>
        <dbReference type="ARBA" id="ARBA00004370"/>
    </source>
</evidence>
<dbReference type="PANTHER" id="PTHR14226:SF29">
    <property type="entry name" value="NEUROPATHY TARGET ESTERASE SWS"/>
    <property type="match status" value="1"/>
</dbReference>
<evidence type="ECO:0000256" key="3">
    <source>
        <dbReference type="ARBA" id="ARBA00022963"/>
    </source>
</evidence>
<sequence length="768" mass="85895">MIRKFLILHLFIFIFSFSFSDGVQSKAYKVDAINKAIEELKMQQAHLELLKEKIESTDTDVTKKAPTSEERPKIALVLSGGGAKGAAHIGVLKVLEKYQIPVDIIIGTSVGSIVGGMYSIGYSPDEIETTVLNLKFTSLLTNSKDRNLKNIEDKIENDKYPFTVSIDKNLKLSFPMGFLNGENIYLQLKEIFNRAENIKNFNDLPIQYRAITTDLQTGKEVVLRDGDLALATFKSMAIPSFLEPIEDNGKFYVDGGVVNNFPIDVAHSLGADIIIAVDISAEASNINEKSNLITILDKLATYNGNRKVDLHKRLADILIVPDVKDHDTIDFSDLSSLVTEGEKATEKYAYILKNLSYPQEFQEIKAKSFKEKPIEINNIKLVGNEILTENKVRNLMPSVSGNKFTKSDLNDWTKRVYSVSYIERAFYEVNGDTITFKVKEKDGININASLNYASNYGGSMNISATMPNFGLWTRNYTVKAEASSYPKIALNNLSFYELGKIKILTAASIGYEVDPLFIFNDGKKVSTYESNTFKTTLSLGTAISNNVVTGLTLGYQSSDNKYSSGSRSYKDFNENYQTISTGTYLYIDTLNRKNFPSKGNVLRFEGFNTQGVDSKDINYNGFMFSTDFYLPVTEKFSMNLGLSGGKTAGENVPDSSLFKIGGLRDNDLAFSFIGLPMMGRYTDEFYMIRGGLQYRLTDTFYLIGKYNMMTYSSDGLSFQKSYDIGDRRYHGYGGGIGWDTFLGPISLMLSNDLDSSSPLFEVYMGYTF</sequence>
<evidence type="ECO:0000259" key="9">
    <source>
        <dbReference type="PROSITE" id="PS51779"/>
    </source>
</evidence>
<feature type="active site" description="Nucleophile" evidence="6">
    <location>
        <position position="109"/>
    </location>
</feature>
<keyword evidence="4 6" id="KW-0443">Lipid metabolism</keyword>
<keyword evidence="2 6" id="KW-0378">Hydrolase</keyword>
<dbReference type="PROSITE" id="PS51779">
    <property type="entry name" value="POTRA"/>
    <property type="match status" value="1"/>
</dbReference>
<dbReference type="InterPro" id="IPR000184">
    <property type="entry name" value="Bac_surfAg_D15"/>
</dbReference>
<dbReference type="SUPFAM" id="SSF52151">
    <property type="entry name" value="FabD/lysophospholipase-like"/>
    <property type="match status" value="1"/>
</dbReference>